<organism evidence="1">
    <name type="scientific">marine sediment metagenome</name>
    <dbReference type="NCBI Taxonomy" id="412755"/>
    <lineage>
        <taxon>unclassified sequences</taxon>
        <taxon>metagenomes</taxon>
        <taxon>ecological metagenomes</taxon>
    </lineage>
</organism>
<proteinExistence type="predicted"/>
<dbReference type="EMBL" id="LAZR01022900">
    <property type="protein sequence ID" value="KKL80284.1"/>
    <property type="molecule type" value="Genomic_DNA"/>
</dbReference>
<gene>
    <name evidence="1" type="ORF">LCGC14_2006300</name>
</gene>
<sequence>MADRLRIYIVRFTADSWEGKEPKVVYPLWQDEGTYTPDDTMGVPGYHYDPPKGDIE</sequence>
<protein>
    <submittedName>
        <fullName evidence="1">Uncharacterized protein</fullName>
    </submittedName>
</protein>
<name>A0A0F9F1U1_9ZZZZ</name>
<accession>A0A0F9F1U1</accession>
<reference evidence="1" key="1">
    <citation type="journal article" date="2015" name="Nature">
        <title>Complex archaea that bridge the gap between prokaryotes and eukaryotes.</title>
        <authorList>
            <person name="Spang A."/>
            <person name="Saw J.H."/>
            <person name="Jorgensen S.L."/>
            <person name="Zaremba-Niedzwiedzka K."/>
            <person name="Martijn J."/>
            <person name="Lind A.E."/>
            <person name="van Eijk R."/>
            <person name="Schleper C."/>
            <person name="Guy L."/>
            <person name="Ettema T.J."/>
        </authorList>
    </citation>
    <scope>NUCLEOTIDE SEQUENCE</scope>
</reference>
<evidence type="ECO:0000313" key="1">
    <source>
        <dbReference type="EMBL" id="KKL80284.1"/>
    </source>
</evidence>
<dbReference type="AlphaFoldDB" id="A0A0F9F1U1"/>
<comment type="caution">
    <text evidence="1">The sequence shown here is derived from an EMBL/GenBank/DDBJ whole genome shotgun (WGS) entry which is preliminary data.</text>
</comment>